<accession>A0A0K0EVD4</accession>
<keyword evidence="1" id="KW-0812">Transmembrane</keyword>
<protein>
    <submittedName>
        <fullName evidence="3">Ovule protein</fullName>
    </submittedName>
</protein>
<feature type="transmembrane region" description="Helical" evidence="1">
    <location>
        <begin position="12"/>
        <end position="35"/>
    </location>
</feature>
<evidence type="ECO:0000256" key="1">
    <source>
        <dbReference type="SAM" id="Phobius"/>
    </source>
</evidence>
<dbReference type="AlphaFoldDB" id="A0A0K0EVD4"/>
<keyword evidence="2" id="KW-1185">Reference proteome</keyword>
<organism evidence="2 3">
    <name type="scientific">Strongyloides venezuelensis</name>
    <name type="common">Threadworm</name>
    <dbReference type="NCBI Taxonomy" id="75913"/>
    <lineage>
        <taxon>Eukaryota</taxon>
        <taxon>Metazoa</taxon>
        <taxon>Ecdysozoa</taxon>
        <taxon>Nematoda</taxon>
        <taxon>Chromadorea</taxon>
        <taxon>Rhabditida</taxon>
        <taxon>Tylenchina</taxon>
        <taxon>Panagrolaimomorpha</taxon>
        <taxon>Strongyloidoidea</taxon>
        <taxon>Strongyloididae</taxon>
        <taxon>Strongyloides</taxon>
    </lineage>
</organism>
<proteinExistence type="predicted"/>
<dbReference type="Proteomes" id="UP000035680">
    <property type="component" value="Unassembled WGS sequence"/>
</dbReference>
<keyword evidence="1" id="KW-0472">Membrane</keyword>
<evidence type="ECO:0000313" key="3">
    <source>
        <dbReference type="WBParaSite" id="SVE_0048400.1"/>
    </source>
</evidence>
<name>A0A0K0EVD4_STRVS</name>
<sequence>MFYQFLAYFTQQSSFVICFFFLFCNWLIHLFFLGITSLTSHLILSWLVKLALDTNFFISAKAIIEIY</sequence>
<reference evidence="2" key="1">
    <citation type="submission" date="2014-07" db="EMBL/GenBank/DDBJ databases">
        <authorList>
            <person name="Martin A.A"/>
            <person name="De Silva N."/>
        </authorList>
    </citation>
    <scope>NUCLEOTIDE SEQUENCE</scope>
</reference>
<evidence type="ECO:0000313" key="2">
    <source>
        <dbReference type="Proteomes" id="UP000035680"/>
    </source>
</evidence>
<keyword evidence="1" id="KW-1133">Transmembrane helix</keyword>
<reference evidence="3" key="2">
    <citation type="submission" date="2015-08" db="UniProtKB">
        <authorList>
            <consortium name="WormBaseParasite"/>
        </authorList>
    </citation>
    <scope>IDENTIFICATION</scope>
</reference>
<dbReference type="WBParaSite" id="SVE_0048400.1">
    <property type="protein sequence ID" value="SVE_0048400.1"/>
    <property type="gene ID" value="SVE_0048400"/>
</dbReference>